<organism evidence="1 2">
    <name type="scientific">Populus alba x Populus x berolinensis</name>
    <dbReference type="NCBI Taxonomy" id="444605"/>
    <lineage>
        <taxon>Eukaryota</taxon>
        <taxon>Viridiplantae</taxon>
        <taxon>Streptophyta</taxon>
        <taxon>Embryophyta</taxon>
        <taxon>Tracheophyta</taxon>
        <taxon>Spermatophyta</taxon>
        <taxon>Magnoliopsida</taxon>
        <taxon>eudicotyledons</taxon>
        <taxon>Gunneridae</taxon>
        <taxon>Pentapetalae</taxon>
        <taxon>rosids</taxon>
        <taxon>fabids</taxon>
        <taxon>Malpighiales</taxon>
        <taxon>Salicaceae</taxon>
        <taxon>Saliceae</taxon>
        <taxon>Populus</taxon>
    </lineage>
</organism>
<dbReference type="Proteomes" id="UP001164929">
    <property type="component" value="Chromosome 5"/>
</dbReference>
<dbReference type="AlphaFoldDB" id="A0AAD6QXB0"/>
<keyword evidence="2" id="KW-1185">Reference proteome</keyword>
<evidence type="ECO:0000313" key="2">
    <source>
        <dbReference type="Proteomes" id="UP001164929"/>
    </source>
</evidence>
<dbReference type="EMBL" id="JAQIZT010000005">
    <property type="protein sequence ID" value="KAJ6997702.1"/>
    <property type="molecule type" value="Genomic_DNA"/>
</dbReference>
<evidence type="ECO:0000313" key="1">
    <source>
        <dbReference type="EMBL" id="KAJ6997702.1"/>
    </source>
</evidence>
<protein>
    <submittedName>
        <fullName evidence="1">Uncharacterized protein</fullName>
    </submittedName>
</protein>
<sequence length="107" mass="11312">MQPSVLETGLQLPGSLSVVATTPQGGGFRCTMSKSLDRHSIVIGGRQLVSFKLKIGTPNGKEGNKVNINKRVGGACSSLSVYIGNKCADWLANHGDAKTQRFIPVSQ</sequence>
<accession>A0AAD6QXB0</accession>
<reference evidence="1" key="1">
    <citation type="journal article" date="2023" name="Mol. Ecol. Resour.">
        <title>Chromosome-level genome assembly of a triploid poplar Populus alba 'Berolinensis'.</title>
        <authorList>
            <person name="Chen S."/>
            <person name="Yu Y."/>
            <person name="Wang X."/>
            <person name="Wang S."/>
            <person name="Zhang T."/>
            <person name="Zhou Y."/>
            <person name="He R."/>
            <person name="Meng N."/>
            <person name="Wang Y."/>
            <person name="Liu W."/>
            <person name="Liu Z."/>
            <person name="Liu J."/>
            <person name="Guo Q."/>
            <person name="Huang H."/>
            <person name="Sederoff R.R."/>
            <person name="Wang G."/>
            <person name="Qu G."/>
            <person name="Chen S."/>
        </authorList>
    </citation>
    <scope>NUCLEOTIDE SEQUENCE</scope>
    <source>
        <strain evidence="1">SC-2020</strain>
    </source>
</reference>
<name>A0AAD6QXB0_9ROSI</name>
<comment type="caution">
    <text evidence="1">The sequence shown here is derived from an EMBL/GenBank/DDBJ whole genome shotgun (WGS) entry which is preliminary data.</text>
</comment>
<gene>
    <name evidence="1" type="ORF">NC653_014064</name>
</gene>
<proteinExistence type="predicted"/>